<accession>A0A1Y2A716</accession>
<protein>
    <submittedName>
        <fullName evidence="1">Uncharacterized protein</fullName>
    </submittedName>
</protein>
<organism evidence="1 2">
    <name type="scientific">Clohesyomyces aquaticus</name>
    <dbReference type="NCBI Taxonomy" id="1231657"/>
    <lineage>
        <taxon>Eukaryota</taxon>
        <taxon>Fungi</taxon>
        <taxon>Dikarya</taxon>
        <taxon>Ascomycota</taxon>
        <taxon>Pezizomycotina</taxon>
        <taxon>Dothideomycetes</taxon>
        <taxon>Pleosporomycetidae</taxon>
        <taxon>Pleosporales</taxon>
        <taxon>Lindgomycetaceae</taxon>
        <taxon>Clohesyomyces</taxon>
    </lineage>
</organism>
<proteinExistence type="predicted"/>
<comment type="caution">
    <text evidence="1">The sequence shown here is derived from an EMBL/GenBank/DDBJ whole genome shotgun (WGS) entry which is preliminary data.</text>
</comment>
<sequence length="138" mass="15443">MNRTAYYRPKNYDPVVGNALETISMTSFGTGNVSQTNTFTNKDNLLWAINGYYKNQINSYDSSAVAYSPPIMQLLYQSSNLTDTFERLARGLTNAIRADADASTECRGSSIVVATYFRIQWPWIALHIVVAMCGIAFF</sequence>
<dbReference type="AlphaFoldDB" id="A0A1Y2A716"/>
<dbReference type="Proteomes" id="UP000193144">
    <property type="component" value="Unassembled WGS sequence"/>
</dbReference>
<dbReference type="PANTHER" id="PTHR35394">
    <property type="entry name" value="DUF3176 DOMAIN-CONTAINING PROTEIN"/>
    <property type="match status" value="1"/>
</dbReference>
<dbReference type="OrthoDB" id="5376804at2759"/>
<evidence type="ECO:0000313" key="2">
    <source>
        <dbReference type="Proteomes" id="UP000193144"/>
    </source>
</evidence>
<dbReference type="PANTHER" id="PTHR35394:SF5">
    <property type="entry name" value="DUF3176 DOMAIN-CONTAINING PROTEIN"/>
    <property type="match status" value="1"/>
</dbReference>
<dbReference type="EMBL" id="MCFA01000007">
    <property type="protein sequence ID" value="ORY18298.1"/>
    <property type="molecule type" value="Genomic_DNA"/>
</dbReference>
<reference evidence="1 2" key="1">
    <citation type="submission" date="2016-07" db="EMBL/GenBank/DDBJ databases">
        <title>Pervasive Adenine N6-methylation of Active Genes in Fungi.</title>
        <authorList>
            <consortium name="DOE Joint Genome Institute"/>
            <person name="Mondo S.J."/>
            <person name="Dannebaum R.O."/>
            <person name="Kuo R.C."/>
            <person name="Labutti K."/>
            <person name="Haridas S."/>
            <person name="Kuo A."/>
            <person name="Salamov A."/>
            <person name="Ahrendt S.R."/>
            <person name="Lipzen A."/>
            <person name="Sullivan W."/>
            <person name="Andreopoulos W.B."/>
            <person name="Clum A."/>
            <person name="Lindquist E."/>
            <person name="Daum C."/>
            <person name="Ramamoorthy G.K."/>
            <person name="Gryganskyi A."/>
            <person name="Culley D."/>
            <person name="Magnuson J.K."/>
            <person name="James T.Y."/>
            <person name="O'Malley M.A."/>
            <person name="Stajich J.E."/>
            <person name="Spatafora J.W."/>
            <person name="Visel A."/>
            <person name="Grigoriev I.V."/>
        </authorList>
    </citation>
    <scope>NUCLEOTIDE SEQUENCE [LARGE SCALE GENOMIC DNA]</scope>
    <source>
        <strain evidence="1 2">CBS 115471</strain>
    </source>
</reference>
<name>A0A1Y2A716_9PLEO</name>
<keyword evidence="2" id="KW-1185">Reference proteome</keyword>
<evidence type="ECO:0000313" key="1">
    <source>
        <dbReference type="EMBL" id="ORY18298.1"/>
    </source>
</evidence>
<gene>
    <name evidence="1" type="ORF">BCR34DRAFT_596241</name>
</gene>